<keyword evidence="6 14" id="KW-0349">Heme</keyword>
<evidence type="ECO:0000256" key="2">
    <source>
        <dbReference type="ARBA" id="ARBA00005073"/>
    </source>
</evidence>
<comment type="catalytic activity">
    <reaction evidence="13 14 15">
        <text>protoporphyrinogen IX + 3 A = protoporphyrin IX + 3 AH2</text>
        <dbReference type="Rhea" id="RHEA:62000"/>
        <dbReference type="ChEBI" id="CHEBI:13193"/>
        <dbReference type="ChEBI" id="CHEBI:17499"/>
        <dbReference type="ChEBI" id="CHEBI:57306"/>
        <dbReference type="ChEBI" id="CHEBI:57307"/>
    </reaction>
</comment>
<keyword evidence="7 14" id="KW-0812">Transmembrane</keyword>
<keyword evidence="10 14" id="KW-0560">Oxidoreductase</keyword>
<name>A0A0E9MVJ6_9BACT</name>
<evidence type="ECO:0000256" key="13">
    <source>
        <dbReference type="ARBA" id="ARBA00048390"/>
    </source>
</evidence>
<evidence type="ECO:0000256" key="4">
    <source>
        <dbReference type="ARBA" id="ARBA00017504"/>
    </source>
</evidence>
<keyword evidence="11 14" id="KW-0408">Iron</keyword>
<evidence type="ECO:0000256" key="10">
    <source>
        <dbReference type="ARBA" id="ARBA00023002"/>
    </source>
</evidence>
<reference evidence="16 17" key="1">
    <citation type="submission" date="2015-04" db="EMBL/GenBank/DDBJ databases">
        <title>Whole genome shotgun sequence of Flavihumibacter petaseus NBRC 106054.</title>
        <authorList>
            <person name="Miyazawa S."/>
            <person name="Hosoyama A."/>
            <person name="Hashimoto M."/>
            <person name="Noguchi M."/>
            <person name="Tsuchikane K."/>
            <person name="Ohji S."/>
            <person name="Yamazoe A."/>
            <person name="Ichikawa N."/>
            <person name="Kimura A."/>
            <person name="Fujita N."/>
        </authorList>
    </citation>
    <scope>NUCLEOTIDE SEQUENCE [LARGE SCALE GENOMIC DNA]</scope>
    <source>
        <strain evidence="16 17">NBRC 106054</strain>
    </source>
</reference>
<evidence type="ECO:0000256" key="1">
    <source>
        <dbReference type="ARBA" id="ARBA00004651"/>
    </source>
</evidence>
<evidence type="ECO:0000256" key="9">
    <source>
        <dbReference type="ARBA" id="ARBA00022989"/>
    </source>
</evidence>
<keyword evidence="12 14" id="KW-0472">Membrane</keyword>
<comment type="function">
    <text evidence="14 15">Catalyzes the oxidation of protoporphyrinogen IX to protoporphyrin IX.</text>
</comment>
<dbReference type="GO" id="GO:0006782">
    <property type="term" value="P:protoporphyrinogen IX biosynthetic process"/>
    <property type="evidence" value="ECO:0007669"/>
    <property type="project" value="UniProtKB-UniRule"/>
</dbReference>
<comment type="subcellular location">
    <subcellularLocation>
        <location evidence="1 14">Cell membrane</location>
        <topology evidence="1 14">Multi-pass membrane protein</topology>
    </subcellularLocation>
</comment>
<comment type="subunit">
    <text evidence="14">Homodimer.</text>
</comment>
<feature type="transmembrane region" description="Helical" evidence="14">
    <location>
        <begin position="55"/>
        <end position="80"/>
    </location>
</feature>
<keyword evidence="5 14" id="KW-1003">Cell membrane</keyword>
<dbReference type="PIRSF" id="PIRSF004638">
    <property type="entry name" value="UCP004638"/>
    <property type="match status" value="1"/>
</dbReference>
<feature type="transmembrane region" description="Helical" evidence="14">
    <location>
        <begin position="92"/>
        <end position="109"/>
    </location>
</feature>
<comment type="caution">
    <text evidence="16">The sequence shown here is derived from an EMBL/GenBank/DDBJ whole genome shotgun (WGS) entry which is preliminary data.</text>
</comment>
<dbReference type="PANTHER" id="PTHR40255:SF1">
    <property type="entry name" value="PROTOPORPHYRINOGEN IX OXIDASE"/>
    <property type="match status" value="1"/>
</dbReference>
<dbReference type="HAMAP" id="MF_02239">
    <property type="entry name" value="HemJ"/>
    <property type="match status" value="1"/>
</dbReference>
<feature type="transmembrane region" description="Helical" evidence="14">
    <location>
        <begin position="130"/>
        <end position="148"/>
    </location>
</feature>
<evidence type="ECO:0000256" key="5">
    <source>
        <dbReference type="ARBA" id="ARBA00022475"/>
    </source>
</evidence>
<evidence type="ECO:0000313" key="16">
    <source>
        <dbReference type="EMBL" id="GAO41782.1"/>
    </source>
</evidence>
<gene>
    <name evidence="16" type="ORF">FPE01S_01_07960</name>
</gene>
<evidence type="ECO:0000256" key="15">
    <source>
        <dbReference type="PIRNR" id="PIRNR004638"/>
    </source>
</evidence>
<evidence type="ECO:0000256" key="12">
    <source>
        <dbReference type="ARBA" id="ARBA00023136"/>
    </source>
</evidence>
<feature type="transmembrane region" description="Helical" evidence="14">
    <location>
        <begin position="154"/>
        <end position="175"/>
    </location>
</feature>
<protein>
    <recommendedName>
        <fullName evidence="4 14">Protoporphyrinogen IX oxidase</fullName>
        <shortName evidence="14">PPO</shortName>
        <ecNumber evidence="14 15">1.3.99.-</ecNumber>
    </recommendedName>
</protein>
<dbReference type="Pfam" id="PF03653">
    <property type="entry name" value="UPF0093"/>
    <property type="match status" value="1"/>
</dbReference>
<comment type="cofactor">
    <cofactor evidence="14 15">
        <name>heme b</name>
        <dbReference type="ChEBI" id="CHEBI:60344"/>
    </cofactor>
    <text evidence="14 15">Binds 1 heme b (iron(II)-protoporphyrin IX) group per subunit.</text>
</comment>
<evidence type="ECO:0000256" key="8">
    <source>
        <dbReference type="ARBA" id="ARBA00022723"/>
    </source>
</evidence>
<organism evidence="16 17">
    <name type="scientific">Flavihumibacter petaseus NBRC 106054</name>
    <dbReference type="NCBI Taxonomy" id="1220578"/>
    <lineage>
        <taxon>Bacteria</taxon>
        <taxon>Pseudomonadati</taxon>
        <taxon>Bacteroidota</taxon>
        <taxon>Chitinophagia</taxon>
        <taxon>Chitinophagales</taxon>
        <taxon>Chitinophagaceae</taxon>
        <taxon>Flavihumibacter</taxon>
    </lineage>
</organism>
<keyword evidence="9 14" id="KW-1133">Transmembrane helix</keyword>
<keyword evidence="8 14" id="KW-0479">Metal-binding</keyword>
<evidence type="ECO:0000256" key="6">
    <source>
        <dbReference type="ARBA" id="ARBA00022617"/>
    </source>
</evidence>
<evidence type="ECO:0000256" key="7">
    <source>
        <dbReference type="ARBA" id="ARBA00022692"/>
    </source>
</evidence>
<dbReference type="EC" id="1.3.99.-" evidence="14 15"/>
<dbReference type="OrthoDB" id="9800824at2"/>
<comment type="similarity">
    <text evidence="3 14 15">Belongs to the HemJ family.</text>
</comment>
<sequence>MYPYIKALHIIFVVTWFAGIFYMPRFFIYMTEAGSEDPNVSRIIRNQLQIMMRRLWMIITWPSAIITLVLGLTLAIHGGWLKQLGEPGGRWLLVKLVFVVLLYGYHFSMHRIFKELEAGVYRFTSQQLRMYNEVSTLLLFAIVMLATVKTMISFVYGLVGIVVLGVVLMVAVKIYKRYRGEGRKV</sequence>
<dbReference type="STRING" id="1220578.FPE01S_01_07960"/>
<accession>A0A0E9MVJ6</accession>
<dbReference type="GO" id="GO:0070818">
    <property type="term" value="F:protoporphyrinogen oxidase activity"/>
    <property type="evidence" value="ECO:0007669"/>
    <property type="project" value="UniProtKB-UniRule"/>
</dbReference>
<evidence type="ECO:0000256" key="11">
    <source>
        <dbReference type="ARBA" id="ARBA00023004"/>
    </source>
</evidence>
<dbReference type="PANTHER" id="PTHR40255">
    <property type="entry name" value="UPF0093 MEMBRANE PROTEIN SLR1790"/>
    <property type="match status" value="1"/>
</dbReference>
<dbReference type="AlphaFoldDB" id="A0A0E9MVJ6"/>
<feature type="transmembrane region" description="Helical" evidence="14">
    <location>
        <begin position="6"/>
        <end position="23"/>
    </location>
</feature>
<evidence type="ECO:0000256" key="3">
    <source>
        <dbReference type="ARBA" id="ARBA00006501"/>
    </source>
</evidence>
<comment type="pathway">
    <text evidence="2 14 15">Porphyrin-containing compound metabolism; protoporphyrin-IX biosynthesis; protoporphyrin-IX from protoporphyrinogen-IX: step 1/1.</text>
</comment>
<evidence type="ECO:0000313" key="17">
    <source>
        <dbReference type="Proteomes" id="UP000033121"/>
    </source>
</evidence>
<dbReference type="GO" id="GO:0046872">
    <property type="term" value="F:metal ion binding"/>
    <property type="evidence" value="ECO:0007669"/>
    <property type="project" value="UniProtKB-UniRule"/>
</dbReference>
<proteinExistence type="inferred from homology"/>
<keyword evidence="17" id="KW-1185">Reference proteome</keyword>
<dbReference type="RefSeq" id="WP_046367586.1">
    <property type="nucleotide sequence ID" value="NZ_BBWV01000001.1"/>
</dbReference>
<dbReference type="GO" id="GO:0005886">
    <property type="term" value="C:plasma membrane"/>
    <property type="evidence" value="ECO:0007669"/>
    <property type="project" value="UniProtKB-SubCell"/>
</dbReference>
<dbReference type="UniPathway" id="UPA00251">
    <property type="reaction ID" value="UER00324"/>
</dbReference>
<dbReference type="Proteomes" id="UP000033121">
    <property type="component" value="Unassembled WGS sequence"/>
</dbReference>
<feature type="binding site" description="axial binding residue" evidence="14">
    <location>
        <position position="9"/>
    </location>
    <ligand>
        <name>heme</name>
        <dbReference type="ChEBI" id="CHEBI:30413"/>
    </ligand>
    <ligandPart>
        <name>Fe</name>
        <dbReference type="ChEBI" id="CHEBI:18248"/>
    </ligandPart>
</feature>
<dbReference type="EMBL" id="BBWV01000001">
    <property type="protein sequence ID" value="GAO41782.1"/>
    <property type="molecule type" value="Genomic_DNA"/>
</dbReference>
<feature type="binding site" description="axial binding residue" evidence="14">
    <location>
        <position position="95"/>
    </location>
    <ligand>
        <name>heme</name>
        <dbReference type="ChEBI" id="CHEBI:30413"/>
    </ligand>
    <ligandPart>
        <name>Fe</name>
        <dbReference type="ChEBI" id="CHEBI:18248"/>
    </ligandPart>
</feature>
<dbReference type="InterPro" id="IPR005265">
    <property type="entry name" value="HemJ-like"/>
</dbReference>
<evidence type="ECO:0000256" key="14">
    <source>
        <dbReference type="HAMAP-Rule" id="MF_02239"/>
    </source>
</evidence>